<dbReference type="Proteomes" id="UP000677913">
    <property type="component" value="Unassembled WGS sequence"/>
</dbReference>
<dbReference type="GO" id="GO:0032259">
    <property type="term" value="P:methylation"/>
    <property type="evidence" value="ECO:0007669"/>
    <property type="project" value="UniProtKB-KW"/>
</dbReference>
<sequence length="217" mass="24284">MATLSLWDSTLTFFPQFLAALREHPAPQPTTAVIGASDGKFVLPLVHAGHNVLAVERDNTALHGGVVDLPDGARTRVPGLTHRLAADGIGHRVTIRQADFLDAPPEPECCHAVWTSCSWHYSVNHRRPLSDFVATMQAMVKPGGLFGAEFMMPVEPRHDLIEHYTTPNRLAEYFAAHWRILLTLQTSRFVEQPHIGQPFEHEHRMGLLIARREARAR</sequence>
<gene>
    <name evidence="1" type="ORF">KGA66_24575</name>
</gene>
<dbReference type="AlphaFoldDB" id="A0A8J7WRL7"/>
<comment type="caution">
    <text evidence="1">The sequence shown here is derived from an EMBL/GenBank/DDBJ whole genome shotgun (WGS) entry which is preliminary data.</text>
</comment>
<name>A0A8J7WRL7_9ACTN</name>
<dbReference type="InterPro" id="IPR029063">
    <property type="entry name" value="SAM-dependent_MTases_sf"/>
</dbReference>
<accession>A0A8J7WRL7</accession>
<dbReference type="GO" id="GO:0008168">
    <property type="term" value="F:methyltransferase activity"/>
    <property type="evidence" value="ECO:0007669"/>
    <property type="project" value="UniProtKB-KW"/>
</dbReference>
<reference evidence="1" key="1">
    <citation type="submission" date="2021-04" db="EMBL/GenBank/DDBJ databases">
        <title>Genome based classification of Actinospica acidithermotolerans sp. nov., an actinobacterium isolated from an Indonesian hot spring.</title>
        <authorList>
            <person name="Kusuma A.B."/>
            <person name="Putra K.E."/>
            <person name="Nafisah S."/>
            <person name="Loh J."/>
            <person name="Nouioui I."/>
            <person name="Goodfellow M."/>
        </authorList>
    </citation>
    <scope>NUCLEOTIDE SEQUENCE</scope>
    <source>
        <strain evidence="1">DSM 45618</strain>
    </source>
</reference>
<dbReference type="RefSeq" id="WP_211471125.1">
    <property type="nucleotide sequence ID" value="NZ_JAGSXH010000132.1"/>
</dbReference>
<keyword evidence="2" id="KW-1185">Reference proteome</keyword>
<proteinExistence type="predicted"/>
<evidence type="ECO:0000313" key="1">
    <source>
        <dbReference type="EMBL" id="MBS2966243.1"/>
    </source>
</evidence>
<protein>
    <submittedName>
        <fullName evidence="1">Class I SAM-dependent methyltransferase</fullName>
    </submittedName>
</protein>
<keyword evidence="1" id="KW-0489">Methyltransferase</keyword>
<dbReference type="SUPFAM" id="SSF53335">
    <property type="entry name" value="S-adenosyl-L-methionine-dependent methyltransferases"/>
    <property type="match status" value="1"/>
</dbReference>
<dbReference type="Gene3D" id="3.40.50.150">
    <property type="entry name" value="Vaccinia Virus protein VP39"/>
    <property type="match status" value="1"/>
</dbReference>
<evidence type="ECO:0000313" key="2">
    <source>
        <dbReference type="Proteomes" id="UP000677913"/>
    </source>
</evidence>
<organism evidence="1 2">
    <name type="scientific">Actinocrinis puniceicyclus</name>
    <dbReference type="NCBI Taxonomy" id="977794"/>
    <lineage>
        <taxon>Bacteria</taxon>
        <taxon>Bacillati</taxon>
        <taxon>Actinomycetota</taxon>
        <taxon>Actinomycetes</taxon>
        <taxon>Catenulisporales</taxon>
        <taxon>Actinospicaceae</taxon>
        <taxon>Actinocrinis</taxon>
    </lineage>
</organism>
<keyword evidence="1" id="KW-0808">Transferase</keyword>
<dbReference type="EMBL" id="JAGSXH010000132">
    <property type="protein sequence ID" value="MBS2966243.1"/>
    <property type="molecule type" value="Genomic_DNA"/>
</dbReference>